<organism evidence="7 8">
    <name type="scientific">Eisenbergiella tayi</name>
    <dbReference type="NCBI Taxonomy" id="1432052"/>
    <lineage>
        <taxon>Bacteria</taxon>
        <taxon>Bacillati</taxon>
        <taxon>Bacillota</taxon>
        <taxon>Clostridia</taxon>
        <taxon>Lachnospirales</taxon>
        <taxon>Lachnospiraceae</taxon>
        <taxon>Eisenbergiella</taxon>
    </lineage>
</organism>
<dbReference type="EC" id="3.2.1.23" evidence="4"/>
<evidence type="ECO:0000313" key="8">
    <source>
        <dbReference type="Proteomes" id="UP000094067"/>
    </source>
</evidence>
<dbReference type="EMBL" id="MCGH01000002">
    <property type="protein sequence ID" value="ODM05748.1"/>
    <property type="molecule type" value="Genomic_DNA"/>
</dbReference>
<dbReference type="RefSeq" id="WP_081331115.1">
    <property type="nucleotide sequence ID" value="NZ_MCGH01000002.1"/>
</dbReference>
<comment type="similarity">
    <text evidence="1 5">Belongs to the glycosyl hydrolase 35 family.</text>
</comment>
<dbReference type="InterPro" id="IPR031330">
    <property type="entry name" value="Gly_Hdrlase_35_cat"/>
</dbReference>
<keyword evidence="2 4" id="KW-0378">Hydrolase</keyword>
<accession>A0A1E3AAI6</accession>
<evidence type="ECO:0000256" key="1">
    <source>
        <dbReference type="ARBA" id="ARBA00009809"/>
    </source>
</evidence>
<evidence type="ECO:0000256" key="2">
    <source>
        <dbReference type="ARBA" id="ARBA00022801"/>
    </source>
</evidence>
<dbReference type="PROSITE" id="PS01182">
    <property type="entry name" value="GLYCOSYL_HYDROL_F35"/>
    <property type="match status" value="1"/>
</dbReference>
<dbReference type="Gene3D" id="3.20.20.80">
    <property type="entry name" value="Glycosidases"/>
    <property type="match status" value="1"/>
</dbReference>
<dbReference type="Proteomes" id="UP000094067">
    <property type="component" value="Unassembled WGS sequence"/>
</dbReference>
<comment type="caution">
    <text evidence="7">The sequence shown here is derived from an EMBL/GenBank/DDBJ whole genome shotgun (WGS) entry which is preliminary data.</text>
</comment>
<proteinExistence type="inferred from homology"/>
<sequence>MDNIIKVTGQQQERIKLPMCGKDREGNLYEVDNLSLLKNGKRFFPVMGEFHYSRYEPADWEEEILKMKAGGIRIVAAYVFWIHHEERKGEWDFTGCRDLRGFLDVCGKTGMQVWLRIGPWAHGECRNGGFPDWLVKECADRLRSNDPVYLQEVRRFYQKIGEQAAGRMSKDGGPIIGIQLENEYGHCGGGPSSVEECMEHMRTLKKMALDASLETPYYTSTGWGGGIVVDGETLPVLGGYVDAPWAEHVEEMPASTNFIFSSYKQDENIGSDLKSQESMQMRLQQELQSFTFSIHKNPYLTAELGAGLQVTSHRRTFPYPEDIEAQALCMLGSGANLLGYYMYHGGINPEGKDTTLQESRATGYNNDLPVKSYDFQTCIRESGEVKESYGRLRRLHLFLEDFGEVLAGSDTFFPEKQPESPEDMHTLRTTARINQETGTGFLFINNHQRKRVMEEHVNAAVKLELPEGELLLDSLYIKSGACGIIPFALPCGNGFLEKTNAFLLCRLGSRYFFYMDGEPVYQWRGQEGEMVTLTSDQACRACRLGDTLYILEHADSCLIEKEGRVCLLSVHEEEKVLCYKSTGEPEVKVLRADPVKVPVEMKALEGSGREGEQKEYCEYQIQLGAVPVDNIHQLYLEADYAGDRAEVYLDGKLADDWFTTGEKWHIAMKRFGYPSQLVIRIYSSDCPIPNPYGNQVYYDLPVEKGCVLKGAKAVPEYEIIIF</sequence>
<dbReference type="PANTHER" id="PTHR23421">
    <property type="entry name" value="BETA-GALACTOSIDASE RELATED"/>
    <property type="match status" value="1"/>
</dbReference>
<evidence type="ECO:0000259" key="6">
    <source>
        <dbReference type="Pfam" id="PF01301"/>
    </source>
</evidence>
<dbReference type="Pfam" id="PF01301">
    <property type="entry name" value="Glyco_hydro_35"/>
    <property type="match status" value="1"/>
</dbReference>
<dbReference type="InterPro" id="IPR019801">
    <property type="entry name" value="Glyco_hydro_35_CS"/>
</dbReference>
<evidence type="ECO:0000256" key="4">
    <source>
        <dbReference type="RuleBase" id="RU000675"/>
    </source>
</evidence>
<evidence type="ECO:0000256" key="3">
    <source>
        <dbReference type="ARBA" id="ARBA00023295"/>
    </source>
</evidence>
<dbReference type="PATRIC" id="fig|1432052.4.peg.1831"/>
<dbReference type="PRINTS" id="PR00742">
    <property type="entry name" value="GLHYDRLASE35"/>
</dbReference>
<comment type="catalytic activity">
    <reaction evidence="4">
        <text>Hydrolysis of terminal non-reducing beta-D-galactose residues in beta-D-galactosides.</text>
        <dbReference type="EC" id="3.2.1.23"/>
    </reaction>
</comment>
<protein>
    <recommendedName>
        <fullName evidence="4">Beta-galactosidase</fullName>
        <ecNumber evidence="4">3.2.1.23</ecNumber>
    </recommendedName>
</protein>
<feature type="domain" description="Glycoside hydrolase 35 catalytic" evidence="6">
    <location>
        <begin position="35"/>
        <end position="396"/>
    </location>
</feature>
<dbReference type="GO" id="GO:0005975">
    <property type="term" value="P:carbohydrate metabolic process"/>
    <property type="evidence" value="ECO:0007669"/>
    <property type="project" value="InterPro"/>
</dbReference>
<keyword evidence="3 4" id="KW-0326">Glycosidase</keyword>
<evidence type="ECO:0000313" key="7">
    <source>
        <dbReference type="EMBL" id="ODM05748.1"/>
    </source>
</evidence>
<dbReference type="InterPro" id="IPR017853">
    <property type="entry name" value="GH"/>
</dbReference>
<dbReference type="SUPFAM" id="SSF51445">
    <property type="entry name" value="(Trans)glycosidases"/>
    <property type="match status" value="1"/>
</dbReference>
<dbReference type="InterPro" id="IPR001944">
    <property type="entry name" value="Glycoside_Hdrlase_35"/>
</dbReference>
<evidence type="ECO:0000256" key="5">
    <source>
        <dbReference type="RuleBase" id="RU003679"/>
    </source>
</evidence>
<reference evidence="7 8" key="1">
    <citation type="submission" date="2016-07" db="EMBL/GenBank/DDBJ databases">
        <title>Characterization of isolates of Eisenbergiella tayi derived from blood cultures, using whole genome sequencing.</title>
        <authorList>
            <person name="Burdz T."/>
            <person name="Wiebe D."/>
            <person name="Huynh C."/>
            <person name="Bernard K."/>
        </authorList>
    </citation>
    <scope>NUCLEOTIDE SEQUENCE [LARGE SCALE GENOMIC DNA]</scope>
    <source>
        <strain evidence="7 8">NML 110608</strain>
    </source>
</reference>
<name>A0A1E3AAI6_9FIRM</name>
<gene>
    <name evidence="7" type="primary">bga_1</name>
    <name evidence="7" type="ORF">BEI61_01637</name>
</gene>
<dbReference type="GO" id="GO:0004565">
    <property type="term" value="F:beta-galactosidase activity"/>
    <property type="evidence" value="ECO:0007669"/>
    <property type="project" value="UniProtKB-EC"/>
</dbReference>
<dbReference type="AlphaFoldDB" id="A0A1E3AAI6"/>